<dbReference type="Proteomes" id="UP000198426">
    <property type="component" value="Unassembled WGS sequence"/>
</dbReference>
<accession>A0A239IXQ8</accession>
<gene>
    <name evidence="1" type="ORF">SAMN05421757_1054</name>
</gene>
<protein>
    <recommendedName>
        <fullName evidence="3">DUF2971 domain-containing protein</fullName>
    </recommendedName>
</protein>
<evidence type="ECO:0000313" key="1">
    <source>
        <dbReference type="EMBL" id="SNS98400.1"/>
    </source>
</evidence>
<reference evidence="1 2" key="1">
    <citation type="submission" date="2017-06" db="EMBL/GenBank/DDBJ databases">
        <authorList>
            <person name="Kim H.J."/>
            <person name="Triplett B.A."/>
        </authorList>
    </citation>
    <scope>NUCLEOTIDE SEQUENCE [LARGE SCALE GENOMIC DNA]</scope>
    <source>
        <strain evidence="1 2">DSM 29339</strain>
    </source>
</reference>
<name>A0A239IXQ8_9RHOB</name>
<sequence>MLVFRFLNEKYAIRALREKRLRISRIEELNDEFEFIGLALKGRKDRKALREIRSHLHQKSGIICMSERWSNPLLWAHYADNLRGIALAFEIAPTRFHQVKYVSKRPKLLDLGHRTLDGITPADIKQLMLTKFDAWAYEEERRGFFELREGETISGGTHFFEPFSDQMALRQVIVGPRCSVKRREISEALGDLSDIVESFRARAAFQGFSIVRNRNENIWK</sequence>
<organism evidence="1 2">
    <name type="scientific">Tropicimonas sediminicola</name>
    <dbReference type="NCBI Taxonomy" id="1031541"/>
    <lineage>
        <taxon>Bacteria</taxon>
        <taxon>Pseudomonadati</taxon>
        <taxon>Pseudomonadota</taxon>
        <taxon>Alphaproteobacteria</taxon>
        <taxon>Rhodobacterales</taxon>
        <taxon>Roseobacteraceae</taxon>
        <taxon>Tropicimonas</taxon>
    </lineage>
</organism>
<proteinExistence type="predicted"/>
<evidence type="ECO:0008006" key="3">
    <source>
        <dbReference type="Google" id="ProtNLM"/>
    </source>
</evidence>
<dbReference type="OrthoDB" id="4119964at2"/>
<dbReference type="RefSeq" id="WP_141134896.1">
    <property type="nucleotide sequence ID" value="NZ_FZOY01000005.1"/>
</dbReference>
<dbReference type="AlphaFoldDB" id="A0A239IXQ8"/>
<keyword evidence="2" id="KW-1185">Reference proteome</keyword>
<evidence type="ECO:0000313" key="2">
    <source>
        <dbReference type="Proteomes" id="UP000198426"/>
    </source>
</evidence>
<dbReference type="EMBL" id="FZOY01000005">
    <property type="protein sequence ID" value="SNS98400.1"/>
    <property type="molecule type" value="Genomic_DNA"/>
</dbReference>